<organism evidence="2 3">
    <name type="scientific">Alkalilimnicola ehrlichii</name>
    <dbReference type="NCBI Taxonomy" id="351052"/>
    <lineage>
        <taxon>Bacteria</taxon>
        <taxon>Pseudomonadati</taxon>
        <taxon>Pseudomonadota</taxon>
        <taxon>Gammaproteobacteria</taxon>
        <taxon>Chromatiales</taxon>
        <taxon>Ectothiorhodospiraceae</taxon>
        <taxon>Alkalilimnicola</taxon>
    </lineage>
</organism>
<evidence type="ECO:0000313" key="3">
    <source>
        <dbReference type="Proteomes" id="UP000256763"/>
    </source>
</evidence>
<evidence type="ECO:0000259" key="1">
    <source>
        <dbReference type="Pfam" id="PF07007"/>
    </source>
</evidence>
<feature type="domain" description="Lysozyme inhibitor LprI-like N-terminal" evidence="1">
    <location>
        <begin position="18"/>
        <end position="105"/>
    </location>
</feature>
<comment type="caution">
    <text evidence="2">The sequence shown here is derived from an EMBL/GenBank/DDBJ whole genome shotgun (WGS) entry which is preliminary data.</text>
</comment>
<dbReference type="AlphaFoldDB" id="A0A3E0WIX3"/>
<accession>A0A3E0WIX3</accession>
<dbReference type="OrthoDB" id="7340239at2"/>
<reference evidence="3" key="1">
    <citation type="submission" date="2017-05" db="EMBL/GenBank/DDBJ databases">
        <authorList>
            <person name="Sharma S."/>
            <person name="Sidhu C."/>
            <person name="Pinnaka A.K."/>
        </authorList>
    </citation>
    <scope>NUCLEOTIDE SEQUENCE [LARGE SCALE GENOMIC DNA]</scope>
    <source>
        <strain evidence="3">AK93</strain>
    </source>
</reference>
<dbReference type="Proteomes" id="UP000256763">
    <property type="component" value="Unassembled WGS sequence"/>
</dbReference>
<dbReference type="EMBL" id="NFZW01000040">
    <property type="protein sequence ID" value="RFA31815.1"/>
    <property type="molecule type" value="Genomic_DNA"/>
</dbReference>
<proteinExistence type="predicted"/>
<dbReference type="Pfam" id="PF07007">
    <property type="entry name" value="LprI"/>
    <property type="match status" value="1"/>
</dbReference>
<sequence length="128" mass="14539">MLPAVLSAGEDRCKDPITTPDINYCAYQEVLAAEEVMDRYLAASRERFAEEPEVVAAIDTAQESWLEYRDKHCGSVYTLWSGGSVRGLMANQCRLDSTEHRTYELWQAFLTFMDSTPPVLPEPKRDSE</sequence>
<gene>
    <name evidence="2" type="ORF">CAL65_21420</name>
</gene>
<name>A0A3E0WIX3_9GAMM</name>
<keyword evidence="3" id="KW-1185">Reference proteome</keyword>
<evidence type="ECO:0000313" key="2">
    <source>
        <dbReference type="EMBL" id="RFA31815.1"/>
    </source>
</evidence>
<dbReference type="Gene3D" id="1.20.1270.180">
    <property type="match status" value="1"/>
</dbReference>
<dbReference type="InterPro" id="IPR009739">
    <property type="entry name" value="LprI-like_N"/>
</dbReference>
<protein>
    <recommendedName>
        <fullName evidence="1">Lysozyme inhibitor LprI-like N-terminal domain-containing protein</fullName>
    </recommendedName>
</protein>